<sequence>MSDEQQSLDPAAAEREAAPAPPDAAEVERPEQLTDPASFIAESAEAALVRGMDATDAVAEAAEVALDAERRTGGPVDILTRLQSDEVVSAFIKLSDQFLDAQGFTEHGFRHANLVGRIAHNVLLHLGADRELCDLAAVGGYLHDVGNVVSRMNHGLSGAWIAYDALRRLEVDPYRIGLVLSAIGNHEEQYGSSIGPVGAAVILADKADVHRSRVRKGADTATDIHDRVNDAVTHSFLRVDAERATITLELELDTDRSTVIEYFEIFLERMVMCRRAARTLGCEFRITANGVPLG</sequence>
<comment type="caution">
    <text evidence="3">The sequence shown here is derived from an EMBL/GenBank/DDBJ whole genome shotgun (WGS) entry which is preliminary data.</text>
</comment>
<dbReference type="CDD" id="cd00077">
    <property type="entry name" value="HDc"/>
    <property type="match status" value="1"/>
</dbReference>
<reference evidence="3" key="2">
    <citation type="submission" date="2020-09" db="EMBL/GenBank/DDBJ databases">
        <authorList>
            <person name="Sun Q."/>
            <person name="Zhou Y."/>
        </authorList>
    </citation>
    <scope>NUCLEOTIDE SEQUENCE</scope>
    <source>
        <strain evidence="3">CGMCC 1.14988</strain>
    </source>
</reference>
<dbReference type="EMBL" id="BMHA01000008">
    <property type="protein sequence ID" value="GGI07313.1"/>
    <property type="molecule type" value="Genomic_DNA"/>
</dbReference>
<feature type="region of interest" description="Disordered" evidence="1">
    <location>
        <begin position="1"/>
        <end position="35"/>
    </location>
</feature>
<organism evidence="3 4">
    <name type="scientific">Egicoccus halophilus</name>
    <dbReference type="NCBI Taxonomy" id="1670830"/>
    <lineage>
        <taxon>Bacteria</taxon>
        <taxon>Bacillati</taxon>
        <taxon>Actinomycetota</taxon>
        <taxon>Nitriliruptoria</taxon>
        <taxon>Egicoccales</taxon>
        <taxon>Egicoccaceae</taxon>
        <taxon>Egicoccus</taxon>
    </lineage>
</organism>
<dbReference type="RefSeq" id="WP_205745202.1">
    <property type="nucleotide sequence ID" value="NZ_BMHA01000008.1"/>
</dbReference>
<dbReference type="Gene3D" id="1.10.3210.10">
    <property type="entry name" value="Hypothetical protein af1432"/>
    <property type="match status" value="1"/>
</dbReference>
<evidence type="ECO:0000259" key="2">
    <source>
        <dbReference type="Pfam" id="PF01966"/>
    </source>
</evidence>
<evidence type="ECO:0000313" key="4">
    <source>
        <dbReference type="Proteomes" id="UP000650511"/>
    </source>
</evidence>
<dbReference type="Pfam" id="PF01966">
    <property type="entry name" value="HD"/>
    <property type="match status" value="1"/>
</dbReference>
<feature type="domain" description="HD" evidence="2">
    <location>
        <begin position="109"/>
        <end position="206"/>
    </location>
</feature>
<protein>
    <recommendedName>
        <fullName evidence="2">HD domain-containing protein</fullName>
    </recommendedName>
</protein>
<gene>
    <name evidence="3" type="ORF">GCM10011354_23460</name>
</gene>
<dbReference type="Proteomes" id="UP000650511">
    <property type="component" value="Unassembled WGS sequence"/>
</dbReference>
<proteinExistence type="predicted"/>
<dbReference type="InterPro" id="IPR006674">
    <property type="entry name" value="HD_domain"/>
</dbReference>
<dbReference type="AlphaFoldDB" id="A0A8J3A971"/>
<dbReference type="SUPFAM" id="SSF109604">
    <property type="entry name" value="HD-domain/PDEase-like"/>
    <property type="match status" value="1"/>
</dbReference>
<reference evidence="3" key="1">
    <citation type="journal article" date="2014" name="Int. J. Syst. Evol. Microbiol.">
        <title>Complete genome sequence of Corynebacterium casei LMG S-19264T (=DSM 44701T), isolated from a smear-ripened cheese.</title>
        <authorList>
            <consortium name="US DOE Joint Genome Institute (JGI-PGF)"/>
            <person name="Walter F."/>
            <person name="Albersmeier A."/>
            <person name="Kalinowski J."/>
            <person name="Ruckert C."/>
        </authorList>
    </citation>
    <scope>NUCLEOTIDE SEQUENCE</scope>
    <source>
        <strain evidence="3">CGMCC 1.14988</strain>
    </source>
</reference>
<evidence type="ECO:0000313" key="3">
    <source>
        <dbReference type="EMBL" id="GGI07313.1"/>
    </source>
</evidence>
<name>A0A8J3A971_9ACTN</name>
<keyword evidence="4" id="KW-1185">Reference proteome</keyword>
<dbReference type="InterPro" id="IPR003607">
    <property type="entry name" value="HD/PDEase_dom"/>
</dbReference>
<accession>A0A8J3A971</accession>
<evidence type="ECO:0000256" key="1">
    <source>
        <dbReference type="SAM" id="MobiDB-lite"/>
    </source>
</evidence>